<comment type="caution">
    <text evidence="2">The sequence shown here is derived from an EMBL/GenBank/DDBJ whole genome shotgun (WGS) entry which is preliminary data.</text>
</comment>
<keyword evidence="1" id="KW-0812">Transmembrane</keyword>
<keyword evidence="1" id="KW-0472">Membrane</keyword>
<dbReference type="PANTHER" id="PTHR30093">
    <property type="entry name" value="GENERAL SECRETION PATHWAY PROTEIN G"/>
    <property type="match status" value="1"/>
</dbReference>
<proteinExistence type="predicted"/>
<gene>
    <name evidence="2" type="ORF">HNQ40_002614</name>
</gene>
<keyword evidence="1" id="KW-1133">Transmembrane helix</keyword>
<accession>A0A7X0H7Q2</accession>
<dbReference type="InterPro" id="IPR012902">
    <property type="entry name" value="N_methyl_site"/>
</dbReference>
<evidence type="ECO:0000313" key="3">
    <source>
        <dbReference type="Proteomes" id="UP000541810"/>
    </source>
</evidence>
<dbReference type="Gene3D" id="3.30.700.10">
    <property type="entry name" value="Glycoprotein, Type 4 Pilin"/>
    <property type="match status" value="1"/>
</dbReference>
<dbReference type="InterPro" id="IPR045584">
    <property type="entry name" value="Pilin-like"/>
</dbReference>
<dbReference type="Pfam" id="PF07963">
    <property type="entry name" value="N_methyl"/>
    <property type="match status" value="1"/>
</dbReference>
<name>A0A7X0H7Q2_9BACT</name>
<feature type="transmembrane region" description="Helical" evidence="1">
    <location>
        <begin position="12"/>
        <end position="35"/>
    </location>
</feature>
<dbReference type="NCBIfam" id="TIGR02532">
    <property type="entry name" value="IV_pilin_GFxxxE"/>
    <property type="match status" value="1"/>
</dbReference>
<dbReference type="SUPFAM" id="SSF54523">
    <property type="entry name" value="Pili subunits"/>
    <property type="match status" value="1"/>
</dbReference>
<dbReference type="RefSeq" id="WP_184678302.1">
    <property type="nucleotide sequence ID" value="NZ_JACHGY010000001.1"/>
</dbReference>
<reference evidence="2 3" key="1">
    <citation type="submission" date="2020-08" db="EMBL/GenBank/DDBJ databases">
        <title>Genomic Encyclopedia of Type Strains, Phase IV (KMG-IV): sequencing the most valuable type-strain genomes for metagenomic binning, comparative biology and taxonomic classification.</title>
        <authorList>
            <person name="Goeker M."/>
        </authorList>
    </citation>
    <scope>NUCLEOTIDE SEQUENCE [LARGE SCALE GENOMIC DNA]</scope>
    <source>
        <strain evidence="2 3">DSM 103725</strain>
    </source>
</reference>
<sequence>MQGASFARRSKSTAFTLIELLVVISIIALMLGILLPALGSARNTATLVKCASNQRQIGIALSGYATDHDDRLPPSYDNGGRLVASLFYLPPAGYDLRTHVESYIGDFSVWTCPSTNNPANLDDPANTRARGCYGTYAYYPGRTTPDFGLPNGNPDTLNNLYSASSLTLLQDVFREDTVGLDQVYNHGNGSLDTISTGDNPSYFAYKGNDGEGVNTLFFDGHVAWTAAEQLEVIGGADIVGRRAFGVLPNN</sequence>
<protein>
    <submittedName>
        <fullName evidence="2">Prepilin-type N-terminal cleavage/methylation domain-containing protein/prepilin-type processing-associated H-X9-DG protein</fullName>
    </submittedName>
</protein>
<keyword evidence="3" id="KW-1185">Reference proteome</keyword>
<evidence type="ECO:0000256" key="1">
    <source>
        <dbReference type="SAM" id="Phobius"/>
    </source>
</evidence>
<dbReference type="Proteomes" id="UP000541810">
    <property type="component" value="Unassembled WGS sequence"/>
</dbReference>
<dbReference type="EMBL" id="JACHGY010000001">
    <property type="protein sequence ID" value="MBB6430808.1"/>
    <property type="molecule type" value="Genomic_DNA"/>
</dbReference>
<dbReference type="AlphaFoldDB" id="A0A7X0H7Q2"/>
<dbReference type="PANTHER" id="PTHR30093:SF2">
    <property type="entry name" value="TYPE II SECRETION SYSTEM PROTEIN H"/>
    <property type="match status" value="1"/>
</dbReference>
<evidence type="ECO:0000313" key="2">
    <source>
        <dbReference type="EMBL" id="MBB6430808.1"/>
    </source>
</evidence>
<organism evidence="2 3">
    <name type="scientific">Algisphaera agarilytica</name>
    <dbReference type="NCBI Taxonomy" id="1385975"/>
    <lineage>
        <taxon>Bacteria</taxon>
        <taxon>Pseudomonadati</taxon>
        <taxon>Planctomycetota</taxon>
        <taxon>Phycisphaerae</taxon>
        <taxon>Phycisphaerales</taxon>
        <taxon>Phycisphaeraceae</taxon>
        <taxon>Algisphaera</taxon>
    </lineage>
</organism>